<organism evidence="1 2">
    <name type="scientific">Neotoma lepida</name>
    <name type="common">Desert woodrat</name>
    <dbReference type="NCBI Taxonomy" id="56216"/>
    <lineage>
        <taxon>Eukaryota</taxon>
        <taxon>Metazoa</taxon>
        <taxon>Chordata</taxon>
        <taxon>Craniata</taxon>
        <taxon>Vertebrata</taxon>
        <taxon>Euteleostomi</taxon>
        <taxon>Mammalia</taxon>
        <taxon>Eutheria</taxon>
        <taxon>Euarchontoglires</taxon>
        <taxon>Glires</taxon>
        <taxon>Rodentia</taxon>
        <taxon>Myomorpha</taxon>
        <taxon>Muroidea</taxon>
        <taxon>Cricetidae</taxon>
        <taxon>Neotominae</taxon>
        <taxon>Neotoma</taxon>
    </lineage>
</organism>
<dbReference type="Proteomes" id="UP000092124">
    <property type="component" value="Unassembled WGS sequence"/>
</dbReference>
<keyword evidence="2" id="KW-1185">Reference proteome</keyword>
<sequence>FATHNKLLERVKTMNEKPIISRKVITIFQEQDSANIK</sequence>
<comment type="caution">
    <text evidence="1">The sequence shown here is derived from an EMBL/GenBank/DDBJ whole genome shotgun (WGS) entry which is preliminary data.</text>
</comment>
<dbReference type="AlphaFoldDB" id="A0A1A6GIL8"/>
<reference evidence="1 2" key="1">
    <citation type="submission" date="2016-06" db="EMBL/GenBank/DDBJ databases">
        <title>The Draft Genome Sequence and Annotation of the Desert Woodrat Neotoma lepida.</title>
        <authorList>
            <person name="Campbell M."/>
            <person name="Oakeson K.F."/>
            <person name="Yandell M."/>
            <person name="Halpert J.R."/>
            <person name="Dearing D."/>
        </authorList>
    </citation>
    <scope>NUCLEOTIDE SEQUENCE [LARGE SCALE GENOMIC DNA]</scope>
    <source>
        <strain evidence="1">417</strain>
        <tissue evidence="1">Liver</tissue>
    </source>
</reference>
<accession>A0A1A6GIL8</accession>
<proteinExistence type="predicted"/>
<dbReference type="EMBL" id="LZPO01091583">
    <property type="protein sequence ID" value="OBS65600.1"/>
    <property type="molecule type" value="Genomic_DNA"/>
</dbReference>
<gene>
    <name evidence="1" type="ORF">A6R68_05861</name>
</gene>
<name>A0A1A6GIL8_NEOLE</name>
<protein>
    <submittedName>
        <fullName evidence="1">Uncharacterized protein</fullName>
    </submittedName>
</protein>
<feature type="non-terminal residue" evidence="1">
    <location>
        <position position="1"/>
    </location>
</feature>
<evidence type="ECO:0000313" key="1">
    <source>
        <dbReference type="EMBL" id="OBS65600.1"/>
    </source>
</evidence>
<evidence type="ECO:0000313" key="2">
    <source>
        <dbReference type="Proteomes" id="UP000092124"/>
    </source>
</evidence>